<dbReference type="Pfam" id="PF02674">
    <property type="entry name" value="Colicin_V"/>
    <property type="match status" value="1"/>
</dbReference>
<keyword evidence="8" id="KW-1185">Reference proteome</keyword>
<evidence type="ECO:0000256" key="2">
    <source>
        <dbReference type="ARBA" id="ARBA00022692"/>
    </source>
</evidence>
<dbReference type="Proteomes" id="UP001595740">
    <property type="component" value="Unassembled WGS sequence"/>
</dbReference>
<evidence type="ECO:0000256" key="5">
    <source>
        <dbReference type="SAM" id="MobiDB-lite"/>
    </source>
</evidence>
<feature type="transmembrane region" description="Helical" evidence="6">
    <location>
        <begin position="100"/>
        <end position="125"/>
    </location>
</feature>
<accession>A0ABV7RPW9</accession>
<evidence type="ECO:0000256" key="3">
    <source>
        <dbReference type="ARBA" id="ARBA00022989"/>
    </source>
</evidence>
<evidence type="ECO:0000256" key="1">
    <source>
        <dbReference type="ARBA" id="ARBA00004141"/>
    </source>
</evidence>
<evidence type="ECO:0000313" key="8">
    <source>
        <dbReference type="Proteomes" id="UP001595740"/>
    </source>
</evidence>
<feature type="transmembrane region" description="Helical" evidence="6">
    <location>
        <begin position="64"/>
        <end position="85"/>
    </location>
</feature>
<organism evidence="7 8">
    <name type="scientific">Lysobacter cavernae</name>
    <dbReference type="NCBI Taxonomy" id="1685901"/>
    <lineage>
        <taxon>Bacteria</taxon>
        <taxon>Pseudomonadati</taxon>
        <taxon>Pseudomonadota</taxon>
        <taxon>Gammaproteobacteria</taxon>
        <taxon>Lysobacterales</taxon>
        <taxon>Lysobacteraceae</taxon>
        <taxon>Lysobacter</taxon>
    </lineage>
</organism>
<dbReference type="InterPro" id="IPR003825">
    <property type="entry name" value="Colicin-V_CvpA"/>
</dbReference>
<evidence type="ECO:0000256" key="6">
    <source>
        <dbReference type="SAM" id="Phobius"/>
    </source>
</evidence>
<keyword evidence="4 6" id="KW-0472">Membrane</keyword>
<feature type="transmembrane region" description="Helical" evidence="6">
    <location>
        <begin position="31"/>
        <end position="52"/>
    </location>
</feature>
<evidence type="ECO:0000256" key="4">
    <source>
        <dbReference type="ARBA" id="ARBA00023136"/>
    </source>
</evidence>
<gene>
    <name evidence="7" type="ORF">ACFOLC_04370</name>
</gene>
<keyword evidence="3 6" id="KW-1133">Transmembrane helix</keyword>
<sequence length="187" mass="19292">MGALDWVLLAVVAVSALFGLMRGFIGVLASLAAWVLAAWAAFRYGANVALLLASDGVPGTGELFAGYALSFIGVLLVVGLVGWVVRKMVQSVGLSGLDRLLGLVLGLARGAFVACALLLVLGLTAMPREPQWQRSTVVPVFVPGAQWLRGWLPDWVAEQVDLGGGIGPVPPPSPENAAALPAPVSDA</sequence>
<dbReference type="RefSeq" id="WP_386757867.1">
    <property type="nucleotide sequence ID" value="NZ_JBHRXK010000001.1"/>
</dbReference>
<protein>
    <submittedName>
        <fullName evidence="7">CvpA family protein</fullName>
    </submittedName>
</protein>
<proteinExistence type="predicted"/>
<dbReference type="PANTHER" id="PTHR36926:SF1">
    <property type="entry name" value="COLICIN V PRODUCTION PROTEIN"/>
    <property type="match status" value="1"/>
</dbReference>
<reference evidence="8" key="1">
    <citation type="journal article" date="2019" name="Int. J. Syst. Evol. Microbiol.">
        <title>The Global Catalogue of Microorganisms (GCM) 10K type strain sequencing project: providing services to taxonomists for standard genome sequencing and annotation.</title>
        <authorList>
            <consortium name="The Broad Institute Genomics Platform"/>
            <consortium name="The Broad Institute Genome Sequencing Center for Infectious Disease"/>
            <person name="Wu L."/>
            <person name="Ma J."/>
        </authorList>
    </citation>
    <scope>NUCLEOTIDE SEQUENCE [LARGE SCALE GENOMIC DNA]</scope>
    <source>
        <strain evidence="8">KCTC 42875</strain>
    </source>
</reference>
<name>A0ABV7RPW9_9GAMM</name>
<dbReference type="PANTHER" id="PTHR36926">
    <property type="entry name" value="COLICIN V PRODUCTION PROTEIN"/>
    <property type="match status" value="1"/>
</dbReference>
<comment type="subcellular location">
    <subcellularLocation>
        <location evidence="1">Membrane</location>
        <topology evidence="1">Multi-pass membrane protein</topology>
    </subcellularLocation>
</comment>
<evidence type="ECO:0000313" key="7">
    <source>
        <dbReference type="EMBL" id="MFC3550243.1"/>
    </source>
</evidence>
<feature type="region of interest" description="Disordered" evidence="5">
    <location>
        <begin position="167"/>
        <end position="187"/>
    </location>
</feature>
<dbReference type="InterPro" id="IPR052719">
    <property type="entry name" value="CvpA-like"/>
</dbReference>
<keyword evidence="2 6" id="KW-0812">Transmembrane</keyword>
<dbReference type="EMBL" id="JBHRXK010000001">
    <property type="protein sequence ID" value="MFC3550243.1"/>
    <property type="molecule type" value="Genomic_DNA"/>
</dbReference>
<comment type="caution">
    <text evidence="7">The sequence shown here is derived from an EMBL/GenBank/DDBJ whole genome shotgun (WGS) entry which is preliminary data.</text>
</comment>